<evidence type="ECO:0000259" key="2">
    <source>
        <dbReference type="Pfam" id="PF11260"/>
    </source>
</evidence>
<feature type="non-terminal residue" evidence="3">
    <location>
        <position position="1"/>
    </location>
</feature>
<dbReference type="EMBL" id="JABXBU010001527">
    <property type="protein sequence ID" value="KAF8784054.1"/>
    <property type="molecule type" value="Genomic_DNA"/>
</dbReference>
<feature type="compositionally biased region" description="Low complexity" evidence="1">
    <location>
        <begin position="113"/>
        <end position="123"/>
    </location>
</feature>
<protein>
    <recommendedName>
        <fullName evidence="2">Spidroin C-terminal domain-containing protein</fullName>
    </recommendedName>
</protein>
<organism evidence="3 4">
    <name type="scientific">Argiope bruennichi</name>
    <name type="common">Wasp spider</name>
    <name type="synonym">Aranea bruennichi</name>
    <dbReference type="NCBI Taxonomy" id="94029"/>
    <lineage>
        <taxon>Eukaryota</taxon>
        <taxon>Metazoa</taxon>
        <taxon>Ecdysozoa</taxon>
        <taxon>Arthropoda</taxon>
        <taxon>Chelicerata</taxon>
        <taxon>Arachnida</taxon>
        <taxon>Araneae</taxon>
        <taxon>Araneomorphae</taxon>
        <taxon>Entelegynae</taxon>
        <taxon>Araneoidea</taxon>
        <taxon>Araneidae</taxon>
        <taxon>Argiope</taxon>
    </lineage>
</organism>
<feature type="compositionally biased region" description="Low complexity" evidence="1">
    <location>
        <begin position="178"/>
        <end position="198"/>
    </location>
</feature>
<accession>A0A8T0EYX8</accession>
<feature type="region of interest" description="Disordered" evidence="1">
    <location>
        <begin position="162"/>
        <end position="198"/>
    </location>
</feature>
<dbReference type="InterPro" id="IPR038542">
    <property type="entry name" value="Spidroin_C_sf"/>
</dbReference>
<evidence type="ECO:0000313" key="4">
    <source>
        <dbReference type="Proteomes" id="UP000807504"/>
    </source>
</evidence>
<dbReference type="Proteomes" id="UP000807504">
    <property type="component" value="Unassembled WGS sequence"/>
</dbReference>
<evidence type="ECO:0000256" key="1">
    <source>
        <dbReference type="SAM" id="MobiDB-lite"/>
    </source>
</evidence>
<feature type="compositionally biased region" description="Basic and acidic residues" evidence="1">
    <location>
        <begin position="46"/>
        <end position="73"/>
    </location>
</feature>
<comment type="caution">
    <text evidence="3">The sequence shown here is derived from an EMBL/GenBank/DDBJ whole genome shotgun (WGS) entry which is preliminary data.</text>
</comment>
<name>A0A8T0EYX8_ARGBR</name>
<sequence length="219" mass="22871">GNLDSKGQEVPGQQGPGGQGLRTGAAAAARTRGENGPELDQGQVEPDNKDPEPRPGGRSKRDLGEKGHTDQEHAASSSSRRIWTRSRTTRDRNQGPKEVVPKQGPGGKGDLMAPSAAAEQQAAGGYGPELDKQGPGSTRTRKWWKTRPWGFQGLMDQVPPAAEAAAGGMDQDWTTRTSSQAPVASAAASRLSSPQASARVSSAVSTLVSSGSYESCRTL</sequence>
<dbReference type="InterPro" id="IPR021001">
    <property type="entry name" value="Spidroin_C"/>
</dbReference>
<feature type="domain" description="Spidroin C-terminal" evidence="2">
    <location>
        <begin position="186"/>
        <end position="213"/>
    </location>
</feature>
<reference evidence="3" key="1">
    <citation type="journal article" date="2020" name="bioRxiv">
        <title>Chromosome-level reference genome of the European wasp spider Argiope bruennichi: a resource for studies on range expansion and evolutionary adaptation.</title>
        <authorList>
            <person name="Sheffer M.M."/>
            <person name="Hoppe A."/>
            <person name="Krehenwinkel H."/>
            <person name="Uhl G."/>
            <person name="Kuss A.W."/>
            <person name="Jensen L."/>
            <person name="Jensen C."/>
            <person name="Gillespie R.G."/>
            <person name="Hoff K.J."/>
            <person name="Prost S."/>
        </authorList>
    </citation>
    <scope>NUCLEOTIDE SEQUENCE</scope>
</reference>
<feature type="region of interest" description="Disordered" evidence="1">
    <location>
        <begin position="1"/>
        <end position="141"/>
    </location>
</feature>
<reference evidence="3" key="2">
    <citation type="submission" date="2020-06" db="EMBL/GenBank/DDBJ databases">
        <authorList>
            <person name="Sheffer M."/>
        </authorList>
    </citation>
    <scope>NUCLEOTIDE SEQUENCE</scope>
</reference>
<gene>
    <name evidence="3" type="ORF">HNY73_011716</name>
</gene>
<proteinExistence type="predicted"/>
<dbReference type="Gene3D" id="1.10.10.1350">
    <property type="entry name" value="Spidroin domain, C-terminal domain"/>
    <property type="match status" value="1"/>
</dbReference>
<evidence type="ECO:0000313" key="3">
    <source>
        <dbReference type="EMBL" id="KAF8784054.1"/>
    </source>
</evidence>
<dbReference type="AlphaFoldDB" id="A0A8T0EYX8"/>
<keyword evidence="4" id="KW-1185">Reference proteome</keyword>
<dbReference type="Pfam" id="PF11260">
    <property type="entry name" value="Spidroin_MaSp"/>
    <property type="match status" value="1"/>
</dbReference>